<sequence length="105" mass="12259">MATIAYKTYTTPETELLLKQAFSHTSTFKQKKLWTDAVTFTQNNNAVVKLRLLERRRRNAKIKAKVKRDILGRSELVDYLGLPVRVSTLLFPDMMFQFCPNSYIE</sequence>
<organism evidence="1 2">
    <name type="scientific">Pinctada imbricata</name>
    <name type="common">Atlantic pearl-oyster</name>
    <name type="synonym">Pinctada martensii</name>
    <dbReference type="NCBI Taxonomy" id="66713"/>
    <lineage>
        <taxon>Eukaryota</taxon>
        <taxon>Metazoa</taxon>
        <taxon>Spiralia</taxon>
        <taxon>Lophotrochozoa</taxon>
        <taxon>Mollusca</taxon>
        <taxon>Bivalvia</taxon>
        <taxon>Autobranchia</taxon>
        <taxon>Pteriomorphia</taxon>
        <taxon>Pterioida</taxon>
        <taxon>Pterioidea</taxon>
        <taxon>Pteriidae</taxon>
        <taxon>Pinctada</taxon>
    </lineage>
</organism>
<gene>
    <name evidence="1" type="ORF">FSP39_015654</name>
</gene>
<dbReference type="EMBL" id="VSWD01000006">
    <property type="protein sequence ID" value="KAK3100167.1"/>
    <property type="molecule type" value="Genomic_DNA"/>
</dbReference>
<dbReference type="Proteomes" id="UP001186944">
    <property type="component" value="Unassembled WGS sequence"/>
</dbReference>
<accession>A0AA88Y8R5</accession>
<name>A0AA88Y8R5_PINIB</name>
<proteinExistence type="predicted"/>
<keyword evidence="2" id="KW-1185">Reference proteome</keyword>
<evidence type="ECO:0000313" key="1">
    <source>
        <dbReference type="EMBL" id="KAK3100167.1"/>
    </source>
</evidence>
<protein>
    <submittedName>
        <fullName evidence="1">Uncharacterized protein</fullName>
    </submittedName>
</protein>
<evidence type="ECO:0000313" key="2">
    <source>
        <dbReference type="Proteomes" id="UP001186944"/>
    </source>
</evidence>
<dbReference type="AlphaFoldDB" id="A0AA88Y8R5"/>
<reference evidence="1" key="1">
    <citation type="submission" date="2019-08" db="EMBL/GenBank/DDBJ databases">
        <title>The improved chromosome-level genome for the pearl oyster Pinctada fucata martensii using PacBio sequencing and Hi-C.</title>
        <authorList>
            <person name="Zheng Z."/>
        </authorList>
    </citation>
    <scope>NUCLEOTIDE SEQUENCE</scope>
    <source>
        <strain evidence="1">ZZ-2019</strain>
        <tissue evidence="1">Adductor muscle</tissue>
    </source>
</reference>
<comment type="caution">
    <text evidence="1">The sequence shown here is derived from an EMBL/GenBank/DDBJ whole genome shotgun (WGS) entry which is preliminary data.</text>
</comment>